<name>H8WYX6_CANO9</name>
<dbReference type="OrthoDB" id="4024762at2759"/>
<feature type="signal peptide" evidence="3">
    <location>
        <begin position="1"/>
        <end position="16"/>
    </location>
</feature>
<evidence type="ECO:0000313" key="5">
    <source>
        <dbReference type="Proteomes" id="UP000005018"/>
    </source>
</evidence>
<proteinExistence type="predicted"/>
<keyword evidence="2" id="KW-0812">Transmembrane</keyword>
<evidence type="ECO:0000256" key="1">
    <source>
        <dbReference type="SAM" id="MobiDB-lite"/>
    </source>
</evidence>
<keyword evidence="3" id="KW-0732">Signal</keyword>
<feature type="chain" id="PRO_5003617419" evidence="3">
    <location>
        <begin position="17"/>
        <end position="227"/>
    </location>
</feature>
<keyword evidence="2" id="KW-1133">Transmembrane helix</keyword>
<dbReference type="EMBL" id="HE681719">
    <property type="protein sequence ID" value="CCG21608.1"/>
    <property type="molecule type" value="Genomic_DNA"/>
</dbReference>
<evidence type="ECO:0000313" key="4">
    <source>
        <dbReference type="EMBL" id="CCG21608.1"/>
    </source>
</evidence>
<feature type="transmembrane region" description="Helical" evidence="2">
    <location>
        <begin position="207"/>
        <end position="226"/>
    </location>
</feature>
<dbReference type="RefSeq" id="XP_003867046.1">
    <property type="nucleotide sequence ID" value="XM_003866998.1"/>
</dbReference>
<sequence>MLKALVCLLFVGYASPMDGNQQTKLPQAQSSIFTSQVISYSGGNSQYQNNHDIFHALLVEQTPEGSLRSKFQTDNEFQAQGTKKETKVSTPKWRLGAGAFLNKEIDEGSTEKETTFIPTIIESKSSGPESDSNSDWDSDCDSSSESDNKKKKKTFKLFSLEDVTVTDEEDQKMVIEKSVNSGNFTAINYANISNSDPIDAMLDSKAFILQFSTLAYIISCSIYLFLI</sequence>
<protein>
    <submittedName>
        <fullName evidence="4">Uncharacterized protein</fullName>
    </submittedName>
</protein>
<evidence type="ECO:0000256" key="2">
    <source>
        <dbReference type="SAM" id="Phobius"/>
    </source>
</evidence>
<organism evidence="4 5">
    <name type="scientific">Candida orthopsilosis (strain 90-125)</name>
    <name type="common">Yeast</name>
    <dbReference type="NCBI Taxonomy" id="1136231"/>
    <lineage>
        <taxon>Eukaryota</taxon>
        <taxon>Fungi</taxon>
        <taxon>Dikarya</taxon>
        <taxon>Ascomycota</taxon>
        <taxon>Saccharomycotina</taxon>
        <taxon>Pichiomycetes</taxon>
        <taxon>Debaryomycetaceae</taxon>
        <taxon>Candida/Lodderomyces clade</taxon>
        <taxon>Candida</taxon>
    </lineage>
</organism>
<dbReference type="AlphaFoldDB" id="H8WYX6"/>
<dbReference type="GeneID" id="14537167"/>
<evidence type="ECO:0000256" key="3">
    <source>
        <dbReference type="SAM" id="SignalP"/>
    </source>
</evidence>
<reference evidence="4 5" key="1">
    <citation type="journal article" date="2012" name="PLoS ONE">
        <title>Sequence and analysis of the genome of the pathogenic yeast Candida orthopsilosis.</title>
        <authorList>
            <person name="Riccombeni A."/>
            <person name="Vidanes G."/>
            <person name="Proux-Wera E."/>
            <person name="Wolfe K.H."/>
            <person name="Butler G."/>
        </authorList>
    </citation>
    <scope>NUCLEOTIDE SEQUENCE [LARGE SCALE GENOMIC DNA]</scope>
    <source>
        <strain evidence="4 5">Co 90-125</strain>
    </source>
</reference>
<feature type="region of interest" description="Disordered" evidence="1">
    <location>
        <begin position="108"/>
        <end position="148"/>
    </location>
</feature>
<feature type="compositionally biased region" description="Acidic residues" evidence="1">
    <location>
        <begin position="132"/>
        <end position="144"/>
    </location>
</feature>
<gene>
    <name evidence="4" type="ORF">CORT_0A12230</name>
</gene>
<accession>H8WYX6</accession>
<dbReference type="HOGENOM" id="CLU_1219557_0_0_1"/>
<keyword evidence="2" id="KW-0472">Membrane</keyword>
<dbReference type="KEGG" id="cot:CORT_0A12230"/>
<keyword evidence="5" id="KW-1185">Reference proteome</keyword>
<dbReference type="Proteomes" id="UP000005018">
    <property type="component" value="Chromosome 1"/>
</dbReference>